<feature type="compositionally biased region" description="Low complexity" evidence="14">
    <location>
        <begin position="444"/>
        <end position="455"/>
    </location>
</feature>
<evidence type="ECO:0000256" key="8">
    <source>
        <dbReference type="ARBA" id="ARBA00022833"/>
    </source>
</evidence>
<evidence type="ECO:0000256" key="13">
    <source>
        <dbReference type="ARBA" id="ARBA00047995"/>
    </source>
</evidence>
<name>A0A5K3F258_MESCO</name>
<evidence type="ECO:0000256" key="5">
    <source>
        <dbReference type="ARBA" id="ARBA00022763"/>
    </source>
</evidence>
<evidence type="ECO:0000256" key="3">
    <source>
        <dbReference type="ARBA" id="ARBA00022723"/>
    </source>
</evidence>
<dbReference type="GO" id="GO:0005524">
    <property type="term" value="F:ATP binding"/>
    <property type="evidence" value="ECO:0007669"/>
    <property type="project" value="UniProtKB-KW"/>
</dbReference>
<evidence type="ECO:0000256" key="11">
    <source>
        <dbReference type="ARBA" id="ARBA00023204"/>
    </source>
</evidence>
<evidence type="ECO:0000256" key="7">
    <source>
        <dbReference type="ARBA" id="ARBA00022801"/>
    </source>
</evidence>
<dbReference type="GO" id="GO:0003678">
    <property type="term" value="F:DNA helicase activity"/>
    <property type="evidence" value="ECO:0007669"/>
    <property type="project" value="UniProtKB-EC"/>
</dbReference>
<dbReference type="GO" id="GO:0031490">
    <property type="term" value="F:chromatin DNA binding"/>
    <property type="evidence" value="ECO:0007669"/>
    <property type="project" value="TreeGrafter"/>
</dbReference>
<feature type="region of interest" description="Disordered" evidence="14">
    <location>
        <begin position="522"/>
        <end position="584"/>
    </location>
</feature>
<feature type="compositionally biased region" description="Low complexity" evidence="14">
    <location>
        <begin position="475"/>
        <end position="499"/>
    </location>
</feature>
<dbReference type="Gene3D" id="3.30.40.10">
    <property type="entry name" value="Zinc/RING finger domain, C3HC4 (zinc finger)"/>
    <property type="match status" value="1"/>
</dbReference>
<dbReference type="InterPro" id="IPR025766">
    <property type="entry name" value="ADD"/>
</dbReference>
<keyword evidence="6" id="KW-0863">Zinc-finger</keyword>
<organism evidence="16">
    <name type="scientific">Mesocestoides corti</name>
    <name type="common">Flatworm</name>
    <dbReference type="NCBI Taxonomy" id="53468"/>
    <lineage>
        <taxon>Eukaryota</taxon>
        <taxon>Metazoa</taxon>
        <taxon>Spiralia</taxon>
        <taxon>Lophotrochozoa</taxon>
        <taxon>Platyhelminthes</taxon>
        <taxon>Cestoda</taxon>
        <taxon>Eucestoda</taxon>
        <taxon>Cyclophyllidea</taxon>
        <taxon>Mesocestoididae</taxon>
        <taxon>Mesocestoides</taxon>
    </lineage>
</organism>
<keyword evidence="11" id="KW-0234">DNA repair</keyword>
<dbReference type="CDD" id="cd11726">
    <property type="entry name" value="ADDz_ATRX"/>
    <property type="match status" value="1"/>
</dbReference>
<dbReference type="GO" id="GO:0006338">
    <property type="term" value="P:chromatin remodeling"/>
    <property type="evidence" value="ECO:0007669"/>
    <property type="project" value="TreeGrafter"/>
</dbReference>
<dbReference type="GO" id="GO:0005634">
    <property type="term" value="C:nucleus"/>
    <property type="evidence" value="ECO:0007669"/>
    <property type="project" value="UniProtKB-SubCell"/>
</dbReference>
<dbReference type="Pfam" id="PF17981">
    <property type="entry name" value="ADD_ATRX"/>
    <property type="match status" value="1"/>
</dbReference>
<evidence type="ECO:0000256" key="12">
    <source>
        <dbReference type="ARBA" id="ARBA00023242"/>
    </source>
</evidence>
<dbReference type="PANTHER" id="PTHR46357:SF1">
    <property type="entry name" value="TRANSCRIPTIONAL REGULATOR ATRX"/>
    <property type="match status" value="1"/>
</dbReference>
<sequence>MTPLPVNSESTTAGPQVDGAVDQPIFSTDATGNTVLLDGTPVVQPAGVEDSQGCSVQFDLQDGALPRRSSTSTPFQPGGVDTVRCTSCAVRISPFACAIHPHLSVIICKRCLKFYGKGNFAKDVDGKDENCRWCGDGGDLICCDSCSNTFCKSCIKRNLGRTFLHSIEDLGDEDSWNCLICNPSTLIPLQQDCSEIFERIKSINDQLKKRAEIKRNKLSVASRLLNVPASAPKQTGKTPAQSQQKTPISNVLACQIFPKESTTKSQTEPVKASEVVKSPNVTFSCNSNTSEWYLKNADIADILSQISSIQPANIRPVIQSLRFCVETFSCDIKRVEANLAKARTAEEIQAVVSSFQSIYRFHLLGRIANVVARVEDDNKKKVSIPSNVALCRDTVPSTQKVTDTIDLTDDVEAPKQPPNGHTGPQPHLTVSVPVTTAKRRRLSGSHSVSSTSSASSKRKRRSLVTPSLDGDNVGSAAASYSSASMDAGEARNNGARGAAPDSVVSNTNALYRAGSMGTLCGGPNSHSHSLTTDPHLEVNNDFQSPLPSNSKNPINGIRAVGDSHQNRPQVNLMNVSEKQGAGGN</sequence>
<evidence type="ECO:0000256" key="6">
    <source>
        <dbReference type="ARBA" id="ARBA00022771"/>
    </source>
</evidence>
<protein>
    <submittedName>
        <fullName evidence="16">PHD-type domain-containing protein</fullName>
    </submittedName>
</protein>
<keyword evidence="8" id="KW-0862">Zinc</keyword>
<dbReference type="GO" id="GO:0031297">
    <property type="term" value="P:replication fork processing"/>
    <property type="evidence" value="ECO:0007669"/>
    <property type="project" value="TreeGrafter"/>
</dbReference>
<dbReference type="InterPro" id="IPR052131">
    <property type="entry name" value="ATRX_domain-containing"/>
</dbReference>
<dbReference type="WBParaSite" id="MCU_004349-RD">
    <property type="protein sequence ID" value="MCU_004349-RD"/>
    <property type="gene ID" value="MCU_004349"/>
</dbReference>
<dbReference type="InterPro" id="IPR041430">
    <property type="entry name" value="ADD_ATRX"/>
</dbReference>
<dbReference type="SUPFAM" id="SSF57903">
    <property type="entry name" value="FYVE/PHD zinc finger"/>
    <property type="match status" value="1"/>
</dbReference>
<dbReference type="AlphaFoldDB" id="A0A5K3F258"/>
<comment type="similarity">
    <text evidence="2">Belongs to the SNF2/RAD54 helicase family.</text>
</comment>
<feature type="domain" description="PHD-type" evidence="15">
    <location>
        <begin position="73"/>
        <end position="209"/>
    </location>
</feature>
<evidence type="ECO:0000256" key="2">
    <source>
        <dbReference type="ARBA" id="ARBA00007025"/>
    </source>
</evidence>
<proteinExistence type="inferred from homology"/>
<keyword evidence="4" id="KW-0547">Nucleotide-binding</keyword>
<feature type="compositionally biased region" description="Polar residues" evidence="14">
    <location>
        <begin position="566"/>
        <end position="577"/>
    </location>
</feature>
<feature type="compositionally biased region" description="Polar residues" evidence="14">
    <location>
        <begin position="540"/>
        <end position="553"/>
    </location>
</feature>
<dbReference type="GO" id="GO:0010468">
    <property type="term" value="P:regulation of gene expression"/>
    <property type="evidence" value="ECO:0007669"/>
    <property type="project" value="UniProtKB-ARBA"/>
</dbReference>
<dbReference type="GO" id="GO:0016787">
    <property type="term" value="F:hydrolase activity"/>
    <property type="evidence" value="ECO:0007669"/>
    <property type="project" value="UniProtKB-KW"/>
</dbReference>
<keyword evidence="3" id="KW-0479">Metal-binding</keyword>
<reference evidence="16" key="1">
    <citation type="submission" date="2019-11" db="UniProtKB">
        <authorList>
            <consortium name="WormBaseParasite"/>
        </authorList>
    </citation>
    <scope>IDENTIFICATION</scope>
</reference>
<feature type="region of interest" description="Disordered" evidence="14">
    <location>
        <begin position="401"/>
        <end position="502"/>
    </location>
</feature>
<dbReference type="PANTHER" id="PTHR46357">
    <property type="entry name" value="TRANSCRIPTIONAL REGULATOR ATRX"/>
    <property type="match status" value="1"/>
</dbReference>
<evidence type="ECO:0000256" key="9">
    <source>
        <dbReference type="ARBA" id="ARBA00022840"/>
    </source>
</evidence>
<keyword evidence="12" id="KW-0539">Nucleus</keyword>
<accession>A0A5K3F258</accession>
<dbReference type="PROSITE" id="PS51533">
    <property type="entry name" value="ADD"/>
    <property type="match status" value="1"/>
</dbReference>
<keyword evidence="5" id="KW-0227">DNA damage</keyword>
<dbReference type="InterPro" id="IPR013083">
    <property type="entry name" value="Znf_RING/FYVE/PHD"/>
</dbReference>
<evidence type="ECO:0000256" key="14">
    <source>
        <dbReference type="SAM" id="MobiDB-lite"/>
    </source>
</evidence>
<keyword evidence="9" id="KW-0067">ATP-binding</keyword>
<dbReference type="GO" id="GO:0005721">
    <property type="term" value="C:pericentric heterochromatin"/>
    <property type="evidence" value="ECO:0007669"/>
    <property type="project" value="TreeGrafter"/>
</dbReference>
<comment type="catalytic activity">
    <reaction evidence="13">
        <text>ATP + H2O = ADP + phosphate + H(+)</text>
        <dbReference type="Rhea" id="RHEA:13065"/>
        <dbReference type="ChEBI" id="CHEBI:15377"/>
        <dbReference type="ChEBI" id="CHEBI:15378"/>
        <dbReference type="ChEBI" id="CHEBI:30616"/>
        <dbReference type="ChEBI" id="CHEBI:43474"/>
        <dbReference type="ChEBI" id="CHEBI:456216"/>
        <dbReference type="EC" id="3.6.4.12"/>
    </reaction>
</comment>
<dbReference type="GO" id="GO:0008270">
    <property type="term" value="F:zinc ion binding"/>
    <property type="evidence" value="ECO:0007669"/>
    <property type="project" value="UniProtKB-KW"/>
</dbReference>
<evidence type="ECO:0000313" key="16">
    <source>
        <dbReference type="WBParaSite" id="MCU_004349-RD"/>
    </source>
</evidence>
<evidence type="ECO:0000259" key="15">
    <source>
        <dbReference type="PROSITE" id="PS51533"/>
    </source>
</evidence>
<evidence type="ECO:0000256" key="4">
    <source>
        <dbReference type="ARBA" id="ARBA00022741"/>
    </source>
</evidence>
<keyword evidence="10" id="KW-0238">DNA-binding</keyword>
<evidence type="ECO:0000256" key="1">
    <source>
        <dbReference type="ARBA" id="ARBA00004123"/>
    </source>
</evidence>
<dbReference type="GO" id="GO:0006281">
    <property type="term" value="P:DNA repair"/>
    <property type="evidence" value="ECO:0007669"/>
    <property type="project" value="UniProtKB-KW"/>
</dbReference>
<comment type="subcellular location">
    <subcellularLocation>
        <location evidence="1">Nucleus</location>
    </subcellularLocation>
</comment>
<dbReference type="InterPro" id="IPR011011">
    <property type="entry name" value="Znf_FYVE_PHD"/>
</dbReference>
<evidence type="ECO:0000256" key="10">
    <source>
        <dbReference type="ARBA" id="ARBA00023125"/>
    </source>
</evidence>
<keyword evidence="7" id="KW-0378">Hydrolase</keyword>